<feature type="compositionally biased region" description="Basic and acidic residues" evidence="7">
    <location>
        <begin position="410"/>
        <end position="421"/>
    </location>
</feature>
<dbReference type="Pfam" id="PF05716">
    <property type="entry name" value="AKAP_110"/>
    <property type="match status" value="1"/>
</dbReference>
<dbReference type="PANTHER" id="PTHR10226:SF8">
    <property type="entry name" value="A-KINASE ANCHOR PROTEIN 4"/>
    <property type="match status" value="1"/>
</dbReference>
<reference evidence="9" key="2">
    <citation type="submission" date="2025-09" db="UniProtKB">
        <authorList>
            <consortium name="Ensembl"/>
        </authorList>
    </citation>
    <scope>IDENTIFICATION</scope>
</reference>
<organism evidence="9 10">
    <name type="scientific">Varanus komodoensis</name>
    <name type="common">Komodo dragon</name>
    <dbReference type="NCBI Taxonomy" id="61221"/>
    <lineage>
        <taxon>Eukaryota</taxon>
        <taxon>Metazoa</taxon>
        <taxon>Chordata</taxon>
        <taxon>Craniata</taxon>
        <taxon>Vertebrata</taxon>
        <taxon>Euteleostomi</taxon>
        <taxon>Lepidosauria</taxon>
        <taxon>Squamata</taxon>
        <taxon>Bifurcata</taxon>
        <taxon>Unidentata</taxon>
        <taxon>Episquamata</taxon>
        <taxon>Toxicofera</taxon>
        <taxon>Anguimorpha</taxon>
        <taxon>Paleoanguimorpha</taxon>
        <taxon>Varanoidea</taxon>
        <taxon>Varanidae</taxon>
        <taxon>Varanus</taxon>
    </lineage>
</organism>
<evidence type="ECO:0000259" key="8">
    <source>
        <dbReference type="Pfam" id="PF05716"/>
    </source>
</evidence>
<name>A0A8D2KR93_VARKO</name>
<evidence type="ECO:0000256" key="1">
    <source>
        <dbReference type="ARBA" id="ARBA00004230"/>
    </source>
</evidence>
<dbReference type="Ensembl" id="ENSVKKT00000001431.1">
    <property type="protein sequence ID" value="ENSVKKP00000001380.1"/>
    <property type="gene ID" value="ENSVKKG00000001139.1"/>
</dbReference>
<dbReference type="GO" id="GO:0008104">
    <property type="term" value="P:intracellular protein localization"/>
    <property type="evidence" value="ECO:0007669"/>
    <property type="project" value="TreeGrafter"/>
</dbReference>
<comment type="similarity">
    <text evidence="2">Belongs to the AKAP110 family.</text>
</comment>
<feature type="region of interest" description="Disordered" evidence="7">
    <location>
        <begin position="479"/>
        <end position="508"/>
    </location>
</feature>
<evidence type="ECO:0000256" key="6">
    <source>
        <dbReference type="ARBA" id="ARBA00023273"/>
    </source>
</evidence>
<dbReference type="GO" id="GO:0097228">
    <property type="term" value="C:sperm principal piece"/>
    <property type="evidence" value="ECO:0007669"/>
    <property type="project" value="TreeGrafter"/>
</dbReference>
<feature type="domain" description="A-kinase anchor 110kDa C-terminal" evidence="8">
    <location>
        <begin position="251"/>
        <end position="413"/>
    </location>
</feature>
<dbReference type="InterPro" id="IPR020799">
    <property type="entry name" value="AKAP_110"/>
</dbReference>
<evidence type="ECO:0000313" key="9">
    <source>
        <dbReference type="Ensembl" id="ENSVKKP00000001380.1"/>
    </source>
</evidence>
<feature type="compositionally biased region" description="Polar residues" evidence="7">
    <location>
        <begin position="206"/>
        <end position="215"/>
    </location>
</feature>
<dbReference type="AlphaFoldDB" id="A0A8D2KR93"/>
<keyword evidence="3" id="KW-0597">Phosphoprotein</keyword>
<feature type="compositionally biased region" description="Basic and acidic residues" evidence="7">
    <location>
        <begin position="481"/>
        <end position="508"/>
    </location>
</feature>
<dbReference type="Proteomes" id="UP000694545">
    <property type="component" value="Unplaced"/>
</dbReference>
<dbReference type="PANTHER" id="PTHR10226">
    <property type="entry name" value="A KINASE ANCHOR PROTEIN"/>
    <property type="match status" value="1"/>
</dbReference>
<dbReference type="SMART" id="SM00807">
    <property type="entry name" value="AKAP_110"/>
    <property type="match status" value="1"/>
</dbReference>
<comment type="subcellular location">
    <subcellularLocation>
        <location evidence="1">Cell projection</location>
        <location evidence="1">Cilium</location>
        <location evidence="1">Flagellum</location>
    </subcellularLocation>
</comment>
<dbReference type="InterPro" id="IPR008382">
    <property type="entry name" value="SPHK1-interactor_AKAP_110"/>
</dbReference>
<evidence type="ECO:0000256" key="7">
    <source>
        <dbReference type="SAM" id="MobiDB-lite"/>
    </source>
</evidence>
<accession>A0A8D2KR93</accession>
<keyword evidence="5" id="KW-0969">Cilium</keyword>
<reference evidence="9" key="1">
    <citation type="submission" date="2025-08" db="UniProtKB">
        <authorList>
            <consortium name="Ensembl"/>
        </authorList>
    </citation>
    <scope>IDENTIFICATION</scope>
</reference>
<feature type="region of interest" description="Disordered" evidence="7">
    <location>
        <begin position="147"/>
        <end position="169"/>
    </location>
</feature>
<keyword evidence="10" id="KW-1185">Reference proteome</keyword>
<proteinExistence type="inferred from homology"/>
<feature type="region of interest" description="Disordered" evidence="7">
    <location>
        <begin position="401"/>
        <end position="436"/>
    </location>
</feature>
<dbReference type="GO" id="GO:0051018">
    <property type="term" value="F:protein kinase A binding"/>
    <property type="evidence" value="ECO:0007669"/>
    <property type="project" value="TreeGrafter"/>
</dbReference>
<evidence type="ECO:0000256" key="2">
    <source>
        <dbReference type="ARBA" id="ARBA00005764"/>
    </source>
</evidence>
<evidence type="ECO:0000256" key="4">
    <source>
        <dbReference type="ARBA" id="ARBA00022846"/>
    </source>
</evidence>
<evidence type="ECO:0000256" key="5">
    <source>
        <dbReference type="ARBA" id="ARBA00023069"/>
    </source>
</evidence>
<dbReference type="InterPro" id="IPR018292">
    <property type="entry name" value="AKAP_110_C"/>
</dbReference>
<protein>
    <recommendedName>
        <fullName evidence="8">A-kinase anchor 110kDa C-terminal domain-containing protein</fullName>
    </recommendedName>
</protein>
<sequence length="629" mass="69337">MPAAGQFKKASDTMAHEIDWLNSQAGMCKINFYSSAGQKDQERKVICFVDVANLNFSGQHANENIANSQPSNISDPARELNLANLEEREVIIIKDNEQSNHVNTEGAVCLFKQGSSEDVNVLGWLSNDLQKYAIGFQHALTPMGTPRKATIFDKGSQNNNNTAASASRSDRDDMAYYANKLCSMVIEMTRKEIMDKWERSGKCIRQTISPHSASSKAAERTGGSEPPSEQAVKMDDPFAGEATSQNDYKQQEAAYSDKVRKQDDVNLTSKGMMVYANQVASDMMLSFLKTMKVQKGRHPVPACIVLKEVLVRHVKEIVSDLIDSSMKNLHNITGALMTDSDFVCGLKRNVYNVGTQKTAEILEAMVRRLFKLITGDDRQTRAQSLAFTTYKSGAQLSQRAQGMQFASLKSESHGQGKKDRGGGPGKSLPSGSKAGDKHSVDVYAKELLLTALMQIQQHLLEKNRDTGLRESNTSAFGCIHQDPHPDQAGGSREHKNASKSSEGRAEHYHADSLKDKGGLLLSVVQKILHDIGLNLDNSFVTEPQFCMTIQSRWTGARCLNVIDQMLESVMKMISLFIITENTCSGFTEQSQRLKANIKNKKRRGALLFIASSKFSSLSGNANVTVTAEE</sequence>
<feature type="region of interest" description="Disordered" evidence="7">
    <location>
        <begin position="205"/>
        <end position="233"/>
    </location>
</feature>
<dbReference type="GO" id="GO:0035686">
    <property type="term" value="C:sperm fibrous sheath"/>
    <property type="evidence" value="ECO:0007669"/>
    <property type="project" value="TreeGrafter"/>
</dbReference>
<evidence type="ECO:0000313" key="10">
    <source>
        <dbReference type="Proteomes" id="UP000694545"/>
    </source>
</evidence>
<keyword evidence="4" id="KW-0282">Flagellum</keyword>
<evidence type="ECO:0000256" key="3">
    <source>
        <dbReference type="ARBA" id="ARBA00022553"/>
    </source>
</evidence>
<keyword evidence="6" id="KW-0966">Cell projection</keyword>
<dbReference type="GO" id="GO:0005737">
    <property type="term" value="C:cytoplasm"/>
    <property type="evidence" value="ECO:0007669"/>
    <property type="project" value="TreeGrafter"/>
</dbReference>